<sequence length="139" mass="16107">MDISQPVFEFPITVYFEDTDAGGMVYHANYLRYFERCRSEWLIQMGMSHSSLREQNISFVVRHVDMDFLRGAYLEDHLLVRASIAIAKKASLTFCQEIVNPDGDILCKAMIKVACIDSKKMKPRAFPQKIIMEFTQSDR</sequence>
<dbReference type="InterPro" id="IPR029069">
    <property type="entry name" value="HotDog_dom_sf"/>
</dbReference>
<proteinExistence type="inferred from homology"/>
<dbReference type="InterPro" id="IPR006684">
    <property type="entry name" value="YbgC/YbaW"/>
</dbReference>
<gene>
    <name evidence="3" type="primary">ybgC</name>
    <name evidence="3" type="ORF">EJA03_17485</name>
</gene>
<dbReference type="PIRSF" id="PIRSF003230">
    <property type="entry name" value="YbgC"/>
    <property type="match status" value="1"/>
</dbReference>
<dbReference type="PANTHER" id="PTHR31793:SF37">
    <property type="entry name" value="ACYL-COA THIOESTER HYDROLASE YBGC"/>
    <property type="match status" value="1"/>
</dbReference>
<comment type="caution">
    <text evidence="3">The sequence shown here is derived from an EMBL/GenBank/DDBJ whole genome shotgun (WGS) entry which is preliminary data.</text>
</comment>
<evidence type="ECO:0000256" key="1">
    <source>
        <dbReference type="ARBA" id="ARBA00005953"/>
    </source>
</evidence>
<evidence type="ECO:0000313" key="4">
    <source>
        <dbReference type="Proteomes" id="UP000269041"/>
    </source>
</evidence>
<dbReference type="Gene3D" id="3.10.129.10">
    <property type="entry name" value="Hotdog Thioesterase"/>
    <property type="match status" value="1"/>
</dbReference>
<dbReference type="RefSeq" id="WP_125323024.1">
    <property type="nucleotide sequence ID" value="NZ_AP024889.1"/>
</dbReference>
<reference evidence="3 4" key="1">
    <citation type="submission" date="2018-12" db="EMBL/GenBank/DDBJ databases">
        <title>Genomic taxonomy of the Vibrionaceae family.</title>
        <authorList>
            <person name="Gomez-Gil B."/>
            <person name="Enciso-Ibarra K."/>
        </authorList>
    </citation>
    <scope>NUCLEOTIDE SEQUENCE [LARGE SCALE GENOMIC DNA]</scope>
    <source>
        <strain evidence="3 4">CAIM 594</strain>
    </source>
</reference>
<dbReference type="NCBIfam" id="TIGR00051">
    <property type="entry name" value="YbgC/FadM family acyl-CoA thioesterase"/>
    <property type="match status" value="1"/>
</dbReference>
<organism evidence="3 4">
    <name type="scientific">Vibrio pectenicida</name>
    <dbReference type="NCBI Taxonomy" id="62763"/>
    <lineage>
        <taxon>Bacteria</taxon>
        <taxon>Pseudomonadati</taxon>
        <taxon>Pseudomonadota</taxon>
        <taxon>Gammaproteobacteria</taxon>
        <taxon>Vibrionales</taxon>
        <taxon>Vibrionaceae</taxon>
        <taxon>Vibrio</taxon>
    </lineage>
</organism>
<comment type="similarity">
    <text evidence="1">Belongs to the 4-hydroxybenzoyl-CoA thioesterase family.</text>
</comment>
<accession>A0A427TZ16</accession>
<dbReference type="CDD" id="cd00586">
    <property type="entry name" value="4HBT"/>
    <property type="match status" value="1"/>
</dbReference>
<dbReference type="Proteomes" id="UP000269041">
    <property type="component" value="Unassembled WGS sequence"/>
</dbReference>
<dbReference type="GO" id="GO:0047617">
    <property type="term" value="F:fatty acyl-CoA hydrolase activity"/>
    <property type="evidence" value="ECO:0007669"/>
    <property type="project" value="TreeGrafter"/>
</dbReference>
<evidence type="ECO:0000313" key="3">
    <source>
        <dbReference type="EMBL" id="RSD29747.1"/>
    </source>
</evidence>
<evidence type="ECO:0000256" key="2">
    <source>
        <dbReference type="ARBA" id="ARBA00022801"/>
    </source>
</evidence>
<protein>
    <submittedName>
        <fullName evidence="3">Tol-pal system-associated acyl-CoA thioesterase</fullName>
    </submittedName>
</protein>
<dbReference type="SUPFAM" id="SSF54637">
    <property type="entry name" value="Thioesterase/thiol ester dehydrase-isomerase"/>
    <property type="match status" value="1"/>
</dbReference>
<dbReference type="FunFam" id="3.10.129.10:FF:000004">
    <property type="entry name" value="Tol-pal system-associated acyl-CoA thioesterase"/>
    <property type="match status" value="1"/>
</dbReference>
<dbReference type="InterPro" id="IPR050563">
    <property type="entry name" value="4-hydroxybenzoyl-CoA_TE"/>
</dbReference>
<dbReference type="OrthoDB" id="9808429at2"/>
<dbReference type="PANTHER" id="PTHR31793">
    <property type="entry name" value="4-HYDROXYBENZOYL-COA THIOESTERASE FAMILY MEMBER"/>
    <property type="match status" value="1"/>
</dbReference>
<keyword evidence="2" id="KW-0378">Hydrolase</keyword>
<dbReference type="EMBL" id="RSFA01000112">
    <property type="protein sequence ID" value="RSD29747.1"/>
    <property type="molecule type" value="Genomic_DNA"/>
</dbReference>
<name>A0A427TZ16_9VIBR</name>
<dbReference type="NCBIfam" id="TIGR02799">
    <property type="entry name" value="thio_ybgC"/>
    <property type="match status" value="1"/>
</dbReference>
<keyword evidence="4" id="KW-1185">Reference proteome</keyword>
<dbReference type="Pfam" id="PF13279">
    <property type="entry name" value="4HBT_2"/>
    <property type="match status" value="1"/>
</dbReference>
<dbReference type="AlphaFoldDB" id="A0A427TZ16"/>
<dbReference type="InterPro" id="IPR014166">
    <property type="entry name" value="Tol-Pal_acyl-CoA_thioesterase"/>
</dbReference>